<reference evidence="3 4" key="1">
    <citation type="submission" date="2024-02" db="EMBL/GenBank/DDBJ databases">
        <authorList>
            <person name="Vignale AGUSTIN F."/>
            <person name="Sosa J E."/>
            <person name="Modenutti C."/>
        </authorList>
    </citation>
    <scope>NUCLEOTIDE SEQUENCE [LARGE SCALE GENOMIC DNA]</scope>
</reference>
<dbReference type="Gene3D" id="3.40.50.200">
    <property type="entry name" value="Peptidase S8/S53 domain"/>
    <property type="match status" value="1"/>
</dbReference>
<dbReference type="AlphaFoldDB" id="A0ABC8R8A3"/>
<gene>
    <name evidence="3" type="ORF">ILEXP_LOCUS8491</name>
</gene>
<organism evidence="3 4">
    <name type="scientific">Ilex paraguariensis</name>
    <name type="common">yerba mate</name>
    <dbReference type="NCBI Taxonomy" id="185542"/>
    <lineage>
        <taxon>Eukaryota</taxon>
        <taxon>Viridiplantae</taxon>
        <taxon>Streptophyta</taxon>
        <taxon>Embryophyta</taxon>
        <taxon>Tracheophyta</taxon>
        <taxon>Spermatophyta</taxon>
        <taxon>Magnoliopsida</taxon>
        <taxon>eudicotyledons</taxon>
        <taxon>Gunneridae</taxon>
        <taxon>Pentapetalae</taxon>
        <taxon>asterids</taxon>
        <taxon>campanulids</taxon>
        <taxon>Aquifoliales</taxon>
        <taxon>Aquifoliaceae</taxon>
        <taxon>Ilex</taxon>
    </lineage>
</organism>
<dbReference type="SUPFAM" id="SSF52743">
    <property type="entry name" value="Subtilisin-like"/>
    <property type="match status" value="1"/>
</dbReference>
<protein>
    <submittedName>
        <fullName evidence="3">Uncharacterized protein</fullName>
    </submittedName>
</protein>
<dbReference type="EMBL" id="CAUOFW020001087">
    <property type="protein sequence ID" value="CAK9140977.1"/>
    <property type="molecule type" value="Genomic_DNA"/>
</dbReference>
<dbReference type="InterPro" id="IPR045051">
    <property type="entry name" value="SBT"/>
</dbReference>
<comment type="similarity">
    <text evidence="1">Belongs to the peptidase S8 family.</text>
</comment>
<name>A0ABC8R8A3_9AQUA</name>
<dbReference type="Proteomes" id="UP001642360">
    <property type="component" value="Unassembled WGS sequence"/>
</dbReference>
<evidence type="ECO:0000256" key="2">
    <source>
        <dbReference type="ARBA" id="ARBA00022729"/>
    </source>
</evidence>
<evidence type="ECO:0000313" key="3">
    <source>
        <dbReference type="EMBL" id="CAK9140977.1"/>
    </source>
</evidence>
<proteinExistence type="inferred from homology"/>
<accession>A0ABC8R8A3</accession>
<dbReference type="PANTHER" id="PTHR10795">
    <property type="entry name" value="PROPROTEIN CONVERTASE SUBTILISIN/KEXIN"/>
    <property type="match status" value="1"/>
</dbReference>
<dbReference type="InterPro" id="IPR036852">
    <property type="entry name" value="Peptidase_S8/S53_dom_sf"/>
</dbReference>
<keyword evidence="2" id="KW-0732">Signal</keyword>
<keyword evidence="4" id="KW-1185">Reference proteome</keyword>
<evidence type="ECO:0000313" key="4">
    <source>
        <dbReference type="Proteomes" id="UP001642360"/>
    </source>
</evidence>
<evidence type="ECO:0000256" key="1">
    <source>
        <dbReference type="ARBA" id="ARBA00011073"/>
    </source>
</evidence>
<comment type="caution">
    <text evidence="3">The sequence shown here is derived from an EMBL/GenBank/DDBJ whole genome shotgun (WGS) entry which is preliminary data.</text>
</comment>
<sequence>MYIVLFLNNRYYLRRHDQARVQRDGVDFMSFSVCSYVLETHFDENPLAVGAFAATRKGIFVACSAGNDGPHGFTVLNGPPWITTIGAGTNDQDYADRYRKIIYSEDLLALGFLYTLARGIELKNLVLIILLIRSMFAWKFVFVSASTNCSN</sequence>